<dbReference type="Proteomes" id="UP000756921">
    <property type="component" value="Unassembled WGS sequence"/>
</dbReference>
<proteinExistence type="predicted"/>
<dbReference type="AlphaFoldDB" id="A0A9P6KR20"/>
<sequence>MVMRPTHNNSVDFTALYGLVAERNAQPAKPVNDVLEEPCMFSGVKLVLLIPAVILHLQWGAMVDSSEA</sequence>
<accession>A0A9P6KR20</accession>
<organism evidence="1 2">
    <name type="scientific">Paraphaeosphaeria minitans</name>
    <dbReference type="NCBI Taxonomy" id="565426"/>
    <lineage>
        <taxon>Eukaryota</taxon>
        <taxon>Fungi</taxon>
        <taxon>Dikarya</taxon>
        <taxon>Ascomycota</taxon>
        <taxon>Pezizomycotina</taxon>
        <taxon>Dothideomycetes</taxon>
        <taxon>Pleosporomycetidae</taxon>
        <taxon>Pleosporales</taxon>
        <taxon>Massarineae</taxon>
        <taxon>Didymosphaeriaceae</taxon>
        <taxon>Paraphaeosphaeria</taxon>
    </lineage>
</organism>
<dbReference type="EMBL" id="WJXW01000005">
    <property type="protein sequence ID" value="KAF9735742.1"/>
    <property type="molecule type" value="Genomic_DNA"/>
</dbReference>
<evidence type="ECO:0000313" key="2">
    <source>
        <dbReference type="Proteomes" id="UP000756921"/>
    </source>
</evidence>
<evidence type="ECO:0000313" key="1">
    <source>
        <dbReference type="EMBL" id="KAF9735742.1"/>
    </source>
</evidence>
<name>A0A9P6KR20_9PLEO</name>
<comment type="caution">
    <text evidence="1">The sequence shown here is derived from an EMBL/GenBank/DDBJ whole genome shotgun (WGS) entry which is preliminary data.</text>
</comment>
<reference evidence="1" key="1">
    <citation type="journal article" date="2020" name="Mol. Plant Microbe Interact.">
        <title>Genome Sequence of the Biocontrol Agent Coniothyrium minitans strain Conio (IMI 134523).</title>
        <authorList>
            <person name="Patel D."/>
            <person name="Shittu T.A."/>
            <person name="Baroncelli R."/>
            <person name="Muthumeenakshi S."/>
            <person name="Osborne T.H."/>
            <person name="Janganan T.K."/>
            <person name="Sreenivasaprasad S."/>
        </authorList>
    </citation>
    <scope>NUCLEOTIDE SEQUENCE</scope>
    <source>
        <strain evidence="1">Conio</strain>
    </source>
</reference>
<dbReference type="OrthoDB" id="10419146at2759"/>
<protein>
    <submittedName>
        <fullName evidence="1">Uncharacterized protein</fullName>
    </submittedName>
</protein>
<keyword evidence="2" id="KW-1185">Reference proteome</keyword>
<gene>
    <name evidence="1" type="ORF">PMIN01_05657</name>
</gene>